<proteinExistence type="predicted"/>
<organism evidence="1 2">
    <name type="scientific">Cichorium intybus</name>
    <name type="common">Chicory</name>
    <dbReference type="NCBI Taxonomy" id="13427"/>
    <lineage>
        <taxon>Eukaryota</taxon>
        <taxon>Viridiplantae</taxon>
        <taxon>Streptophyta</taxon>
        <taxon>Embryophyta</taxon>
        <taxon>Tracheophyta</taxon>
        <taxon>Spermatophyta</taxon>
        <taxon>Magnoliopsida</taxon>
        <taxon>eudicotyledons</taxon>
        <taxon>Gunneridae</taxon>
        <taxon>Pentapetalae</taxon>
        <taxon>asterids</taxon>
        <taxon>campanulids</taxon>
        <taxon>Asterales</taxon>
        <taxon>Asteraceae</taxon>
        <taxon>Cichorioideae</taxon>
        <taxon>Cichorieae</taxon>
        <taxon>Cichoriinae</taxon>
        <taxon>Cichorium</taxon>
    </lineage>
</organism>
<gene>
    <name evidence="1" type="ORF">L2E82_49071</name>
</gene>
<dbReference type="EMBL" id="CM042017">
    <property type="protein sequence ID" value="KAI3690859.1"/>
    <property type="molecule type" value="Genomic_DNA"/>
</dbReference>
<evidence type="ECO:0000313" key="1">
    <source>
        <dbReference type="EMBL" id="KAI3690859.1"/>
    </source>
</evidence>
<evidence type="ECO:0000313" key="2">
    <source>
        <dbReference type="Proteomes" id="UP001055811"/>
    </source>
</evidence>
<keyword evidence="2" id="KW-1185">Reference proteome</keyword>
<sequence>MENVDNQETTGLIANEVHALEQSTTQTIPPVLKVLILDEKGSSDDEIDLLVDNNNILDEPEVDISAFISVVSQDVKRDPNTIPIPESFGNEDDESDAIDIEVFDIVGVEGEKRKQLLKDIKKLTPAVRKEVNE</sequence>
<dbReference type="Proteomes" id="UP001055811">
    <property type="component" value="Linkage Group LG09"/>
</dbReference>
<reference evidence="1 2" key="2">
    <citation type="journal article" date="2022" name="Mol. Ecol. Resour.">
        <title>The genomes of chicory, endive, great burdock and yacon provide insights into Asteraceae paleo-polyploidization history and plant inulin production.</title>
        <authorList>
            <person name="Fan W."/>
            <person name="Wang S."/>
            <person name="Wang H."/>
            <person name="Wang A."/>
            <person name="Jiang F."/>
            <person name="Liu H."/>
            <person name="Zhao H."/>
            <person name="Xu D."/>
            <person name="Zhang Y."/>
        </authorList>
    </citation>
    <scope>NUCLEOTIDE SEQUENCE [LARGE SCALE GENOMIC DNA]</scope>
    <source>
        <strain evidence="2">cv. Punajuju</strain>
        <tissue evidence="1">Leaves</tissue>
    </source>
</reference>
<name>A0ACB8YZN6_CICIN</name>
<comment type="caution">
    <text evidence="1">The sequence shown here is derived from an EMBL/GenBank/DDBJ whole genome shotgun (WGS) entry which is preliminary data.</text>
</comment>
<accession>A0ACB8YZN6</accession>
<reference evidence="2" key="1">
    <citation type="journal article" date="2022" name="Mol. Ecol. Resour.">
        <title>The genomes of chicory, endive, great burdock and yacon provide insights into Asteraceae palaeo-polyploidization history and plant inulin production.</title>
        <authorList>
            <person name="Fan W."/>
            <person name="Wang S."/>
            <person name="Wang H."/>
            <person name="Wang A."/>
            <person name="Jiang F."/>
            <person name="Liu H."/>
            <person name="Zhao H."/>
            <person name="Xu D."/>
            <person name="Zhang Y."/>
        </authorList>
    </citation>
    <scope>NUCLEOTIDE SEQUENCE [LARGE SCALE GENOMIC DNA]</scope>
    <source>
        <strain evidence="2">cv. Punajuju</strain>
    </source>
</reference>
<protein>
    <submittedName>
        <fullName evidence="1">Uncharacterized protein</fullName>
    </submittedName>
</protein>